<keyword evidence="1" id="KW-0472">Membrane</keyword>
<evidence type="ECO:0000313" key="3">
    <source>
        <dbReference type="Proteomes" id="UP000265618"/>
    </source>
</evidence>
<accession>A0A391NSP7</accession>
<organism evidence="2 3">
    <name type="scientific">Kipferlia bialata</name>
    <dbReference type="NCBI Taxonomy" id="797122"/>
    <lineage>
        <taxon>Eukaryota</taxon>
        <taxon>Metamonada</taxon>
        <taxon>Carpediemonas-like organisms</taxon>
        <taxon>Kipferlia</taxon>
    </lineage>
</organism>
<gene>
    <name evidence="2" type="ORF">KIPB_002831</name>
</gene>
<evidence type="ECO:0000313" key="2">
    <source>
        <dbReference type="EMBL" id="GCA62328.1"/>
    </source>
</evidence>
<reference evidence="2 3" key="1">
    <citation type="journal article" date="2018" name="PLoS ONE">
        <title>The draft genome of Kipferlia bialata reveals reductive genome evolution in fornicate parasites.</title>
        <authorList>
            <person name="Tanifuji G."/>
            <person name="Takabayashi S."/>
            <person name="Kume K."/>
            <person name="Takagi M."/>
            <person name="Nakayama T."/>
            <person name="Kamikawa R."/>
            <person name="Inagaki Y."/>
            <person name="Hashimoto T."/>
        </authorList>
    </citation>
    <scope>NUCLEOTIDE SEQUENCE [LARGE SCALE GENOMIC DNA]</scope>
    <source>
        <strain evidence="2">NY0173</strain>
    </source>
</reference>
<keyword evidence="1" id="KW-1133">Transmembrane helix</keyword>
<evidence type="ECO:0000256" key="1">
    <source>
        <dbReference type="SAM" id="Phobius"/>
    </source>
</evidence>
<dbReference type="Proteomes" id="UP000265618">
    <property type="component" value="Unassembled WGS sequence"/>
</dbReference>
<keyword evidence="1" id="KW-0812">Transmembrane</keyword>
<sequence>MSEGEGLVEGLLAYMDASVIQGEIVPTLITAALSACVAIVILTDKNMRSSLYFPAVAFGTHTCTAI</sequence>
<dbReference type="EMBL" id="BDIP01000500">
    <property type="protein sequence ID" value="GCA62328.1"/>
    <property type="molecule type" value="Genomic_DNA"/>
</dbReference>
<protein>
    <submittedName>
        <fullName evidence="2">Uncharacterized protein</fullName>
    </submittedName>
</protein>
<keyword evidence="3" id="KW-1185">Reference proteome</keyword>
<dbReference type="AlphaFoldDB" id="A0A391NSP7"/>
<comment type="caution">
    <text evidence="2">The sequence shown here is derived from an EMBL/GenBank/DDBJ whole genome shotgun (WGS) entry which is preliminary data.</text>
</comment>
<feature type="transmembrane region" description="Helical" evidence="1">
    <location>
        <begin position="24"/>
        <end position="43"/>
    </location>
</feature>
<proteinExistence type="predicted"/>
<name>A0A391NSP7_9EUKA</name>